<proteinExistence type="predicted"/>
<dbReference type="Proteomes" id="UP000683575">
    <property type="component" value="Chromosome"/>
</dbReference>
<evidence type="ECO:0000313" key="1">
    <source>
        <dbReference type="EMBL" id="QWZ06577.1"/>
    </source>
</evidence>
<gene>
    <name evidence="1" type="ORF">KRR39_13470</name>
</gene>
<sequence>MTSTPSQPQDIDPVISDAVHVVSNRFGAQGLCDLIALAREELARAEAALKELADLDG</sequence>
<accession>A0A975XYN3</accession>
<keyword evidence="2" id="KW-1185">Reference proteome</keyword>
<protein>
    <submittedName>
        <fullName evidence="1">Uncharacterized protein</fullName>
    </submittedName>
</protein>
<name>A0A975XYN3_9ACTN</name>
<evidence type="ECO:0000313" key="2">
    <source>
        <dbReference type="Proteomes" id="UP000683575"/>
    </source>
</evidence>
<dbReference type="KEGG" id="nps:KRR39_13470"/>
<reference evidence="1" key="1">
    <citation type="submission" date="2021-06" db="EMBL/GenBank/DDBJ databases">
        <title>Complete genome sequence of Nocardioides sp. G188.</title>
        <authorList>
            <person name="Im W.-T."/>
        </authorList>
    </citation>
    <scope>NUCLEOTIDE SEQUENCE</scope>
    <source>
        <strain evidence="1">G188</strain>
    </source>
</reference>
<dbReference type="AlphaFoldDB" id="A0A975XYN3"/>
<dbReference type="RefSeq" id="WP_216937592.1">
    <property type="nucleotide sequence ID" value="NZ_CP077062.1"/>
</dbReference>
<dbReference type="EMBL" id="CP077062">
    <property type="protein sequence ID" value="QWZ06577.1"/>
    <property type="molecule type" value="Genomic_DNA"/>
</dbReference>
<organism evidence="1 2">
    <name type="scientific">Nocardioides panacis</name>
    <dbReference type="NCBI Taxonomy" id="2849501"/>
    <lineage>
        <taxon>Bacteria</taxon>
        <taxon>Bacillati</taxon>
        <taxon>Actinomycetota</taxon>
        <taxon>Actinomycetes</taxon>
        <taxon>Propionibacteriales</taxon>
        <taxon>Nocardioidaceae</taxon>
        <taxon>Nocardioides</taxon>
    </lineage>
</organism>